<gene>
    <name evidence="10" type="ORF">BIW11_07276</name>
</gene>
<dbReference type="InterPro" id="IPR038765">
    <property type="entry name" value="Papain-like_cys_pep_sf"/>
</dbReference>
<evidence type="ECO:0000313" key="10">
    <source>
        <dbReference type="EMBL" id="OQR77187.1"/>
    </source>
</evidence>
<dbReference type="CDD" id="cd02674">
    <property type="entry name" value="Peptidase_C19R"/>
    <property type="match status" value="1"/>
</dbReference>
<comment type="similarity">
    <text evidence="2">Belongs to the peptidase C19 family.</text>
</comment>
<dbReference type="EMBL" id="MNPL01003853">
    <property type="protein sequence ID" value="OQR77187.1"/>
    <property type="molecule type" value="Genomic_DNA"/>
</dbReference>
<keyword evidence="7" id="KW-0788">Thiol protease</keyword>
<feature type="compositionally biased region" description="Low complexity" evidence="8">
    <location>
        <begin position="655"/>
        <end position="667"/>
    </location>
</feature>
<keyword evidence="4" id="KW-0645">Protease</keyword>
<dbReference type="EC" id="3.4.19.12" evidence="3"/>
<dbReference type="GO" id="GO:0016579">
    <property type="term" value="P:protein deubiquitination"/>
    <property type="evidence" value="ECO:0007669"/>
    <property type="project" value="InterPro"/>
</dbReference>
<proteinExistence type="inferred from homology"/>
<evidence type="ECO:0000256" key="2">
    <source>
        <dbReference type="ARBA" id="ARBA00009085"/>
    </source>
</evidence>
<dbReference type="InterPro" id="IPR028889">
    <property type="entry name" value="USP"/>
</dbReference>
<feature type="region of interest" description="Disordered" evidence="8">
    <location>
        <begin position="329"/>
        <end position="375"/>
    </location>
</feature>
<evidence type="ECO:0000256" key="3">
    <source>
        <dbReference type="ARBA" id="ARBA00012759"/>
    </source>
</evidence>
<dbReference type="SUPFAM" id="SSF54001">
    <property type="entry name" value="Cysteine proteinases"/>
    <property type="match status" value="1"/>
</dbReference>
<feature type="compositionally biased region" description="Polar residues" evidence="8">
    <location>
        <begin position="621"/>
        <end position="630"/>
    </location>
</feature>
<dbReference type="PROSITE" id="PS50235">
    <property type="entry name" value="USP_3"/>
    <property type="match status" value="1"/>
</dbReference>
<dbReference type="InterPro" id="IPR050185">
    <property type="entry name" value="Ub_carboxyl-term_hydrolase"/>
</dbReference>
<protein>
    <recommendedName>
        <fullName evidence="3">ubiquitinyl hydrolase 1</fullName>
        <ecNumber evidence="3">3.4.19.12</ecNumber>
    </recommendedName>
</protein>
<dbReference type="GO" id="GO:0004843">
    <property type="term" value="F:cysteine-type deubiquitinase activity"/>
    <property type="evidence" value="ECO:0007669"/>
    <property type="project" value="UniProtKB-EC"/>
</dbReference>
<reference evidence="10 11" key="1">
    <citation type="journal article" date="2017" name="Gigascience">
        <title>Draft genome of the honey bee ectoparasitic mite, Tropilaelaps mercedesae, is shaped by the parasitic life history.</title>
        <authorList>
            <person name="Dong X."/>
            <person name="Armstrong S.D."/>
            <person name="Xia D."/>
            <person name="Makepeace B.L."/>
            <person name="Darby A.C."/>
            <person name="Kadowaki T."/>
        </authorList>
    </citation>
    <scope>NUCLEOTIDE SEQUENCE [LARGE SCALE GENOMIC DNA]</scope>
    <source>
        <strain evidence="10">Wuxi-XJTLU</strain>
    </source>
</reference>
<organism evidence="10 11">
    <name type="scientific">Tropilaelaps mercedesae</name>
    <dbReference type="NCBI Taxonomy" id="418985"/>
    <lineage>
        <taxon>Eukaryota</taxon>
        <taxon>Metazoa</taxon>
        <taxon>Ecdysozoa</taxon>
        <taxon>Arthropoda</taxon>
        <taxon>Chelicerata</taxon>
        <taxon>Arachnida</taxon>
        <taxon>Acari</taxon>
        <taxon>Parasitiformes</taxon>
        <taxon>Mesostigmata</taxon>
        <taxon>Gamasina</taxon>
        <taxon>Dermanyssoidea</taxon>
        <taxon>Laelapidae</taxon>
        <taxon>Tropilaelaps</taxon>
    </lineage>
</organism>
<dbReference type="PANTHER" id="PTHR21646:SF24">
    <property type="entry name" value="UBIQUITIN CARBOXYL-TERMINAL HYDROLASE"/>
    <property type="match status" value="1"/>
</dbReference>
<keyword evidence="5" id="KW-0833">Ubl conjugation pathway</keyword>
<evidence type="ECO:0000256" key="4">
    <source>
        <dbReference type="ARBA" id="ARBA00022670"/>
    </source>
</evidence>
<accession>A0A1V9XUK5</accession>
<feature type="compositionally biased region" description="Polar residues" evidence="8">
    <location>
        <begin position="639"/>
        <end position="654"/>
    </location>
</feature>
<feature type="domain" description="USP" evidence="9">
    <location>
        <begin position="1"/>
        <end position="617"/>
    </location>
</feature>
<sequence>MNSALQCMSNTPPLTDYFLSNQYMEDLNRENPLGMRGEIAIAYAEMIKALWSGCSQTFTPRAFKEKVGRFAPQFHGYMQQDCQELMSFLLDGLHEDLNRVKKKPYIEAKSADGRADRILAKEAWDNYLKRNDSIVTDTFHGLLKSTLVCPDCKHVSVTFDPSCFLSLPLPHRKDKLINAVIFKNESGKPSKLRVYVPVYPTKCTGNDFYSIVAKLTQLPAENLVAANMDPFDKRVKCIIEPNDDEIDDVVDTIYIYELPASPWKNEGSLIRVHTREIINRGSGDLAFPAAVMFGVPFYLYSPKRHITVDELYDMALGWLKGRYVNVDGGDGEADQVSDADDEPMDYESAGDEQATDKENSPPAAGRPRASQTAALTGTRRRKRLFKVNLVNEMCNTSLRTSNGEVQETASTTRVAENAAGGEEVFTLTPKAYVALDWLPKFKQAVYEECSALSVHPGNMTAGAAANKRPVRLWECLNLFTTTEKLGTEDLWYCPACKKHQQATKKFDLWSLPQVLIIHLKRFSYNRYFRDKIDTLVDFPITGLKMDSVVLNPRHKSATYDLIGVANHYGGMGGGHYTAYAKNKLTNTWHHFDDATVSSISESNIVSKNAYVLFYMRRDSTGSRSRSNGTEQAAPAASPAPNTGRPQRRSATQRNSSTSESEESISSNEESDEMECEQSYEV</sequence>
<dbReference type="Pfam" id="PF00443">
    <property type="entry name" value="UCH"/>
    <property type="match status" value="1"/>
</dbReference>
<evidence type="ECO:0000256" key="1">
    <source>
        <dbReference type="ARBA" id="ARBA00000707"/>
    </source>
</evidence>
<dbReference type="InterPro" id="IPR018200">
    <property type="entry name" value="USP_CS"/>
</dbReference>
<evidence type="ECO:0000256" key="8">
    <source>
        <dbReference type="SAM" id="MobiDB-lite"/>
    </source>
</evidence>
<evidence type="ECO:0000256" key="6">
    <source>
        <dbReference type="ARBA" id="ARBA00022801"/>
    </source>
</evidence>
<evidence type="ECO:0000256" key="5">
    <source>
        <dbReference type="ARBA" id="ARBA00022786"/>
    </source>
</evidence>
<evidence type="ECO:0000256" key="7">
    <source>
        <dbReference type="ARBA" id="ARBA00022807"/>
    </source>
</evidence>
<evidence type="ECO:0000259" key="9">
    <source>
        <dbReference type="PROSITE" id="PS50235"/>
    </source>
</evidence>
<comment type="caution">
    <text evidence="10">The sequence shown here is derived from an EMBL/GenBank/DDBJ whole genome shotgun (WGS) entry which is preliminary data.</text>
</comment>
<dbReference type="GO" id="GO:0006508">
    <property type="term" value="P:proteolysis"/>
    <property type="evidence" value="ECO:0007669"/>
    <property type="project" value="UniProtKB-KW"/>
</dbReference>
<dbReference type="STRING" id="418985.A0A1V9XUK5"/>
<feature type="compositionally biased region" description="Acidic residues" evidence="8">
    <location>
        <begin position="329"/>
        <end position="350"/>
    </location>
</feature>
<evidence type="ECO:0000313" key="11">
    <source>
        <dbReference type="Proteomes" id="UP000192247"/>
    </source>
</evidence>
<dbReference type="FunCoup" id="A0A1V9XUK5">
    <property type="interactions" value="1609"/>
</dbReference>
<dbReference type="PROSITE" id="PS00973">
    <property type="entry name" value="USP_2"/>
    <property type="match status" value="1"/>
</dbReference>
<dbReference type="OrthoDB" id="265776at2759"/>
<dbReference type="InterPro" id="IPR001394">
    <property type="entry name" value="Peptidase_C19_UCH"/>
</dbReference>
<name>A0A1V9XUK5_9ACAR</name>
<keyword evidence="11" id="KW-1185">Reference proteome</keyword>
<feature type="region of interest" description="Disordered" evidence="8">
    <location>
        <begin position="620"/>
        <end position="681"/>
    </location>
</feature>
<dbReference type="InParanoid" id="A0A1V9XUK5"/>
<dbReference type="Proteomes" id="UP000192247">
    <property type="component" value="Unassembled WGS sequence"/>
</dbReference>
<comment type="catalytic activity">
    <reaction evidence="1">
        <text>Thiol-dependent hydrolysis of ester, thioester, amide, peptide and isopeptide bonds formed by the C-terminal Gly of ubiquitin (a 76-residue protein attached to proteins as an intracellular targeting signal).</text>
        <dbReference type="EC" id="3.4.19.12"/>
    </reaction>
</comment>
<dbReference type="PANTHER" id="PTHR21646">
    <property type="entry name" value="UBIQUITIN CARBOXYL-TERMINAL HYDROLASE"/>
    <property type="match status" value="1"/>
</dbReference>
<keyword evidence="6 10" id="KW-0378">Hydrolase</keyword>
<dbReference type="Gene3D" id="3.90.70.10">
    <property type="entry name" value="Cysteine proteinases"/>
    <property type="match status" value="2"/>
</dbReference>
<feature type="compositionally biased region" description="Acidic residues" evidence="8">
    <location>
        <begin position="668"/>
        <end position="681"/>
    </location>
</feature>
<dbReference type="AlphaFoldDB" id="A0A1V9XUK5"/>